<dbReference type="InterPro" id="IPR051128">
    <property type="entry name" value="EgtD_Methyltrsf_superfamily"/>
</dbReference>
<dbReference type="VEuPathDB" id="FungiDB:RhiirA1_429840"/>
<dbReference type="EMBL" id="LLXH01003099">
    <property type="protein sequence ID" value="PKC54638.1"/>
    <property type="molecule type" value="Genomic_DNA"/>
</dbReference>
<dbReference type="AlphaFoldDB" id="A0A2I1FH24"/>
<evidence type="ECO:0000313" key="5">
    <source>
        <dbReference type="Proteomes" id="UP000232688"/>
    </source>
</evidence>
<organism evidence="4 5">
    <name type="scientific">Rhizophagus irregularis</name>
    <dbReference type="NCBI Taxonomy" id="588596"/>
    <lineage>
        <taxon>Eukaryota</taxon>
        <taxon>Fungi</taxon>
        <taxon>Fungi incertae sedis</taxon>
        <taxon>Mucoromycota</taxon>
        <taxon>Glomeromycotina</taxon>
        <taxon>Glomeromycetes</taxon>
        <taxon>Glomerales</taxon>
        <taxon>Glomeraceae</taxon>
        <taxon>Rhizophagus</taxon>
    </lineage>
</organism>
<comment type="caution">
    <text evidence="4">The sequence shown here is derived from an EMBL/GenBank/DDBJ whole genome shotgun (WGS) entry which is preliminary data.</text>
</comment>
<name>A0A2I1FH24_9GLOM</name>
<dbReference type="Proteomes" id="UP000232688">
    <property type="component" value="Unassembled WGS sequence"/>
</dbReference>
<accession>A0A2I1FH24</accession>
<reference evidence="4 5" key="1">
    <citation type="submission" date="2017-10" db="EMBL/GenBank/DDBJ databases">
        <title>Extensive intraspecific genome diversity in a model arbuscular mycorrhizal fungus.</title>
        <authorList>
            <person name="Chen E.C.H."/>
            <person name="Morin E."/>
            <person name="Baudet D."/>
            <person name="Noel J."/>
            <person name="Ndikumana S."/>
            <person name="Charron P."/>
            <person name="St-Onge C."/>
            <person name="Giorgi J."/>
            <person name="Grigoriev I.V."/>
            <person name="Roux C."/>
            <person name="Martin F.M."/>
            <person name="Corradi N."/>
        </authorList>
    </citation>
    <scope>NUCLEOTIDE SEQUENCE [LARGE SCALE GENOMIC DNA]</scope>
    <source>
        <strain evidence="4 5">A1</strain>
    </source>
</reference>
<dbReference type="GO" id="GO:0032259">
    <property type="term" value="P:methylation"/>
    <property type="evidence" value="ECO:0007669"/>
    <property type="project" value="UniProtKB-KW"/>
</dbReference>
<proteinExistence type="predicted"/>
<dbReference type="VEuPathDB" id="FungiDB:RhiirFUN_002087"/>
<dbReference type="Gene3D" id="3.40.50.150">
    <property type="entry name" value="Vaccinia Virus protein VP39"/>
    <property type="match status" value="1"/>
</dbReference>
<reference evidence="4 5" key="2">
    <citation type="submission" date="2017-10" db="EMBL/GenBank/DDBJ databases">
        <title>Genome analyses suggest a sexual origin of heterokaryosis in a supposedly ancient asexual fungus.</title>
        <authorList>
            <person name="Corradi N."/>
            <person name="Sedzielewska K."/>
            <person name="Noel J."/>
            <person name="Charron P."/>
            <person name="Farinelli L."/>
            <person name="Marton T."/>
            <person name="Kruger M."/>
            <person name="Pelin A."/>
            <person name="Brachmann A."/>
            <person name="Corradi N."/>
        </authorList>
    </citation>
    <scope>NUCLEOTIDE SEQUENCE [LARGE SCALE GENOMIC DNA]</scope>
    <source>
        <strain evidence="4 5">A1</strain>
    </source>
</reference>
<dbReference type="GO" id="GO:0008168">
    <property type="term" value="F:methyltransferase activity"/>
    <property type="evidence" value="ECO:0007669"/>
    <property type="project" value="UniProtKB-KW"/>
</dbReference>
<sequence length="100" mass="11681">MTYSIVDIRRTEISKIWLKNSIINGLNQSTKSIPTIVLYDELGLQYFEKITYLKEYYLTDAEIDILKNKADRISDYIPEGSFVIELGSGYVFKYFSYTLV</sequence>
<keyword evidence="1" id="KW-0489">Methyltransferase</keyword>
<dbReference type="PANTHER" id="PTHR43397">
    <property type="entry name" value="ERGOTHIONEINE BIOSYNTHESIS PROTEIN 1"/>
    <property type="match status" value="1"/>
</dbReference>
<evidence type="ECO:0000256" key="2">
    <source>
        <dbReference type="ARBA" id="ARBA00022679"/>
    </source>
</evidence>
<dbReference type="InterPro" id="IPR019257">
    <property type="entry name" value="MeTrfase_dom"/>
</dbReference>
<dbReference type="OrthoDB" id="2420383at2759"/>
<dbReference type="PANTHER" id="PTHR43397:SF1">
    <property type="entry name" value="ERGOTHIONEINE BIOSYNTHESIS PROTEIN 1"/>
    <property type="match status" value="1"/>
</dbReference>
<dbReference type="VEuPathDB" id="FungiDB:FUN_002031"/>
<dbReference type="InterPro" id="IPR029063">
    <property type="entry name" value="SAM-dependent_MTases_sf"/>
</dbReference>
<dbReference type="Pfam" id="PF10017">
    <property type="entry name" value="Methyltransf_33"/>
    <property type="match status" value="1"/>
</dbReference>
<keyword evidence="2" id="KW-0808">Transferase</keyword>
<protein>
    <recommendedName>
        <fullName evidence="3">Histidine-specific methyltransferase SAM-dependent domain-containing protein</fullName>
    </recommendedName>
</protein>
<feature type="domain" description="Histidine-specific methyltransferase SAM-dependent" evidence="3">
    <location>
        <begin position="19"/>
        <end position="93"/>
    </location>
</feature>
<evidence type="ECO:0000259" key="3">
    <source>
        <dbReference type="Pfam" id="PF10017"/>
    </source>
</evidence>
<evidence type="ECO:0000313" key="4">
    <source>
        <dbReference type="EMBL" id="PKC54638.1"/>
    </source>
</evidence>
<gene>
    <name evidence="4" type="ORF">RhiirA1_429840</name>
</gene>
<evidence type="ECO:0000256" key="1">
    <source>
        <dbReference type="ARBA" id="ARBA00022603"/>
    </source>
</evidence>